<evidence type="ECO:0000256" key="7">
    <source>
        <dbReference type="ARBA" id="ARBA00022777"/>
    </source>
</evidence>
<keyword evidence="6" id="KW-0547">Nucleotide-binding</keyword>
<evidence type="ECO:0000256" key="8">
    <source>
        <dbReference type="ARBA" id="ARBA00022840"/>
    </source>
</evidence>
<evidence type="ECO:0000313" key="14">
    <source>
        <dbReference type="EMBL" id="MBM6675002.1"/>
    </source>
</evidence>
<protein>
    <recommendedName>
        <fullName evidence="4">2-amino-4-hydroxy-6-hydroxymethyldihydropteridine pyrophosphokinase</fullName>
        <ecNumber evidence="3">2.7.6.3</ecNumber>
    </recommendedName>
    <alternativeName>
        <fullName evidence="11">6-hydroxymethyl-7,8-dihydropterin pyrophosphokinase</fullName>
    </alternativeName>
    <alternativeName>
        <fullName evidence="12">7,8-dihydro-6-hydroxymethylpterin-pyrophosphokinase</fullName>
    </alternativeName>
</protein>
<dbReference type="InterPro" id="IPR000550">
    <property type="entry name" value="Hppk"/>
</dbReference>
<dbReference type="Pfam" id="PF01288">
    <property type="entry name" value="HPPK"/>
    <property type="match status" value="1"/>
</dbReference>
<gene>
    <name evidence="14" type="primary">folK</name>
    <name evidence="14" type="ORF">H6A34_14155</name>
</gene>
<dbReference type="GO" id="GO:0016301">
    <property type="term" value="F:kinase activity"/>
    <property type="evidence" value="ECO:0007669"/>
    <property type="project" value="UniProtKB-KW"/>
</dbReference>
<dbReference type="AlphaFoldDB" id="A0A938WTT1"/>
<evidence type="ECO:0000256" key="1">
    <source>
        <dbReference type="ARBA" id="ARBA00005051"/>
    </source>
</evidence>
<comment type="caution">
    <text evidence="14">The sequence shown here is derived from an EMBL/GenBank/DDBJ whole genome shotgun (WGS) entry which is preliminary data.</text>
</comment>
<evidence type="ECO:0000256" key="5">
    <source>
        <dbReference type="ARBA" id="ARBA00022679"/>
    </source>
</evidence>
<dbReference type="PANTHER" id="PTHR43071:SF1">
    <property type="entry name" value="2-AMINO-4-HYDROXY-6-HYDROXYMETHYLDIHYDROPTERIDINE PYROPHOSPHOKINASE"/>
    <property type="match status" value="1"/>
</dbReference>
<accession>A0A938WTT1</accession>
<reference evidence="14" key="2">
    <citation type="journal article" date="2021" name="Sci. Rep.">
        <title>The distribution of antibiotic resistance genes in chicken gut microbiota commensals.</title>
        <authorList>
            <person name="Juricova H."/>
            <person name="Matiasovicova J."/>
            <person name="Kubasova T."/>
            <person name="Cejkova D."/>
            <person name="Rychlik I."/>
        </authorList>
    </citation>
    <scope>NUCLEOTIDE SEQUENCE</scope>
    <source>
        <strain evidence="14">An824</strain>
    </source>
</reference>
<dbReference type="RefSeq" id="WP_205106044.1">
    <property type="nucleotide sequence ID" value="NZ_JACJJG010000183.1"/>
</dbReference>
<dbReference type="PANTHER" id="PTHR43071">
    <property type="entry name" value="2-AMINO-4-HYDROXY-6-HYDROXYMETHYLDIHYDROPTERIDINE PYROPHOSPHOKINASE"/>
    <property type="match status" value="1"/>
</dbReference>
<dbReference type="CDD" id="cd00483">
    <property type="entry name" value="HPPK"/>
    <property type="match status" value="1"/>
</dbReference>
<keyword evidence="8" id="KW-0067">ATP-binding</keyword>
<name>A0A938WTT1_9BACT</name>
<dbReference type="Proteomes" id="UP000706891">
    <property type="component" value="Unassembled WGS sequence"/>
</dbReference>
<comment type="function">
    <text evidence="10">Catalyzes the transfer of pyrophosphate from adenosine triphosphate (ATP) to 6-hydroxymethyl-7,8-dihydropterin, an enzymatic step in folate biosynthesis pathway.</text>
</comment>
<sequence>MNEVYLGLGSNLGDRCGNINRAVALIGRRVGTVTRVSSLIETEPWGFSSDNTFVNAAVCVETLLTPRQVLEATQAIEREMGRTAKSTDGQYHDRLIDIDILMYDDIHVDEPDLKIPHPLMNERDFVMRPLSEIL</sequence>
<keyword evidence="15" id="KW-1185">Reference proteome</keyword>
<keyword evidence="7" id="KW-0418">Kinase</keyword>
<dbReference type="SUPFAM" id="SSF55083">
    <property type="entry name" value="6-hydroxymethyl-7,8-dihydropterin pyrophosphokinase, HPPK"/>
    <property type="match status" value="1"/>
</dbReference>
<evidence type="ECO:0000256" key="11">
    <source>
        <dbReference type="ARBA" id="ARBA00029766"/>
    </source>
</evidence>
<evidence type="ECO:0000256" key="2">
    <source>
        <dbReference type="ARBA" id="ARBA00005810"/>
    </source>
</evidence>
<keyword evidence="9" id="KW-0289">Folate biosynthesis</keyword>
<evidence type="ECO:0000313" key="15">
    <source>
        <dbReference type="Proteomes" id="UP000706891"/>
    </source>
</evidence>
<comment type="pathway">
    <text evidence="1">Cofactor biosynthesis; tetrahydrofolate biosynthesis; 2-amino-4-hydroxy-6-hydroxymethyl-7,8-dihydropteridine diphosphate from 7,8-dihydroneopterin triphosphate: step 4/4.</text>
</comment>
<dbReference type="InterPro" id="IPR035907">
    <property type="entry name" value="Hppk_sf"/>
</dbReference>
<dbReference type="GO" id="GO:0003848">
    <property type="term" value="F:2-amino-4-hydroxy-6-hydroxymethyldihydropteridine diphosphokinase activity"/>
    <property type="evidence" value="ECO:0007669"/>
    <property type="project" value="UniProtKB-EC"/>
</dbReference>
<feature type="domain" description="7,8-dihydro-6-hydroxymethylpterin-pyrophosphokinase" evidence="13">
    <location>
        <begin position="5"/>
        <end position="133"/>
    </location>
</feature>
<proteinExistence type="inferred from homology"/>
<evidence type="ECO:0000256" key="9">
    <source>
        <dbReference type="ARBA" id="ARBA00022909"/>
    </source>
</evidence>
<evidence type="ECO:0000259" key="13">
    <source>
        <dbReference type="Pfam" id="PF01288"/>
    </source>
</evidence>
<evidence type="ECO:0000256" key="4">
    <source>
        <dbReference type="ARBA" id="ARBA00016218"/>
    </source>
</evidence>
<evidence type="ECO:0000256" key="6">
    <source>
        <dbReference type="ARBA" id="ARBA00022741"/>
    </source>
</evidence>
<keyword evidence="5 14" id="KW-0808">Transferase</keyword>
<organism evidence="14 15">
    <name type="scientific">Marseilla massiliensis</name>
    <dbReference type="NCBI Taxonomy" id="1841864"/>
    <lineage>
        <taxon>Bacteria</taxon>
        <taxon>Pseudomonadati</taxon>
        <taxon>Bacteroidota</taxon>
        <taxon>Bacteroidia</taxon>
        <taxon>Bacteroidales</taxon>
        <taxon>Prevotellaceae</taxon>
        <taxon>Marseilla</taxon>
    </lineage>
</organism>
<comment type="similarity">
    <text evidence="2">Belongs to the HPPK family.</text>
</comment>
<evidence type="ECO:0000256" key="10">
    <source>
        <dbReference type="ARBA" id="ARBA00029409"/>
    </source>
</evidence>
<evidence type="ECO:0000256" key="3">
    <source>
        <dbReference type="ARBA" id="ARBA00013253"/>
    </source>
</evidence>
<evidence type="ECO:0000256" key="12">
    <source>
        <dbReference type="ARBA" id="ARBA00033413"/>
    </source>
</evidence>
<dbReference type="EC" id="2.7.6.3" evidence="3"/>
<dbReference type="NCBIfam" id="TIGR01498">
    <property type="entry name" value="folK"/>
    <property type="match status" value="1"/>
</dbReference>
<dbReference type="GO" id="GO:0046656">
    <property type="term" value="P:folic acid biosynthetic process"/>
    <property type="evidence" value="ECO:0007669"/>
    <property type="project" value="UniProtKB-KW"/>
</dbReference>
<reference evidence="14" key="1">
    <citation type="submission" date="2020-08" db="EMBL/GenBank/DDBJ databases">
        <authorList>
            <person name="Cejkova D."/>
            <person name="Kubasova T."/>
            <person name="Jahodarova E."/>
            <person name="Rychlik I."/>
        </authorList>
    </citation>
    <scope>NUCLEOTIDE SEQUENCE</scope>
    <source>
        <strain evidence="14">An824</strain>
    </source>
</reference>
<dbReference type="Gene3D" id="3.30.70.560">
    <property type="entry name" value="7,8-Dihydro-6-hydroxymethylpterin-pyrophosphokinase HPPK"/>
    <property type="match status" value="1"/>
</dbReference>
<dbReference type="GO" id="GO:0005524">
    <property type="term" value="F:ATP binding"/>
    <property type="evidence" value="ECO:0007669"/>
    <property type="project" value="UniProtKB-KW"/>
</dbReference>
<dbReference type="EMBL" id="JACJJG010000183">
    <property type="protein sequence ID" value="MBM6675002.1"/>
    <property type="molecule type" value="Genomic_DNA"/>
</dbReference>